<evidence type="ECO:0000313" key="9">
    <source>
        <dbReference type="EMBL" id="ELY34616.1"/>
    </source>
</evidence>
<evidence type="ECO:0000256" key="3">
    <source>
        <dbReference type="ARBA" id="ARBA00022475"/>
    </source>
</evidence>
<keyword evidence="5 7" id="KW-1133">Transmembrane helix</keyword>
<keyword evidence="11" id="KW-1185">Reference proteome</keyword>
<dbReference type="KEGG" id="hje:HacjB3_04055"/>
<dbReference type="RefSeq" id="WP_008417812.1">
    <property type="nucleotide sequence ID" value="NC_014297.1"/>
</dbReference>
<keyword evidence="6 7" id="KW-0472">Membrane</keyword>
<feature type="transmembrane region" description="Helical" evidence="7">
    <location>
        <begin position="231"/>
        <end position="257"/>
    </location>
</feature>
<feature type="transmembrane region" description="Helical" evidence="7">
    <location>
        <begin position="157"/>
        <end position="176"/>
    </location>
</feature>
<comment type="similarity">
    <text evidence="2">Belongs to the UPF0104 family.</text>
</comment>
<dbReference type="GeneID" id="9418610"/>
<dbReference type="Pfam" id="PF03706">
    <property type="entry name" value="LPG_synthase_TM"/>
    <property type="match status" value="1"/>
</dbReference>
<dbReference type="GO" id="GO:0005886">
    <property type="term" value="C:plasma membrane"/>
    <property type="evidence" value="ECO:0007669"/>
    <property type="project" value="UniProtKB-SubCell"/>
</dbReference>
<evidence type="ECO:0000256" key="5">
    <source>
        <dbReference type="ARBA" id="ARBA00022989"/>
    </source>
</evidence>
<dbReference type="Proteomes" id="UP000000390">
    <property type="component" value="Chromosome"/>
</dbReference>
<dbReference type="AlphaFoldDB" id="D8J889"/>
<evidence type="ECO:0000256" key="1">
    <source>
        <dbReference type="ARBA" id="ARBA00004651"/>
    </source>
</evidence>
<protein>
    <recommendedName>
        <fullName evidence="12">Integral membrane protein</fullName>
    </recommendedName>
</protein>
<dbReference type="OrthoDB" id="15513at2157"/>
<evidence type="ECO:0008006" key="12">
    <source>
        <dbReference type="Google" id="ProtNLM"/>
    </source>
</evidence>
<feature type="transmembrane region" description="Helical" evidence="7">
    <location>
        <begin position="290"/>
        <end position="313"/>
    </location>
</feature>
<dbReference type="NCBIfam" id="TIGR00374">
    <property type="entry name" value="flippase-like domain"/>
    <property type="match status" value="1"/>
</dbReference>
<comment type="subcellular location">
    <subcellularLocation>
        <location evidence="1">Cell membrane</location>
        <topology evidence="1">Multi-pass membrane protein</topology>
    </subcellularLocation>
</comment>
<dbReference type="InterPro" id="IPR022791">
    <property type="entry name" value="L-PG_synthase/AglD"/>
</dbReference>
<dbReference type="PATRIC" id="fig|795797.18.peg.816"/>
<evidence type="ECO:0000313" key="11">
    <source>
        <dbReference type="Proteomes" id="UP000011645"/>
    </source>
</evidence>
<dbReference type="Proteomes" id="UP000011645">
    <property type="component" value="Unassembled WGS sequence"/>
</dbReference>
<dbReference type="HOGENOM" id="CLU_048072_1_0_2"/>
<evidence type="ECO:0000256" key="2">
    <source>
        <dbReference type="ARBA" id="ARBA00011061"/>
    </source>
</evidence>
<evidence type="ECO:0000313" key="10">
    <source>
        <dbReference type="Proteomes" id="UP000000390"/>
    </source>
</evidence>
<dbReference type="PANTHER" id="PTHR39087">
    <property type="entry name" value="UPF0104 MEMBRANE PROTEIN MJ1595"/>
    <property type="match status" value="1"/>
</dbReference>
<evidence type="ECO:0000256" key="7">
    <source>
        <dbReference type="SAM" id="Phobius"/>
    </source>
</evidence>
<evidence type="ECO:0000256" key="6">
    <source>
        <dbReference type="ARBA" id="ARBA00023136"/>
    </source>
</evidence>
<keyword evidence="4 7" id="KW-0812">Transmembrane</keyword>
<sequence length="339" mass="35253">MNGRNWRALVLGFGAALVLFVGLFFLVGAGDVLDSLATADPTLVAATVVGALCWLAAWALMLRSILRTLDVTIPVVRVFFVYASAVFANNVTPFGQAGGEPVAALLISKVSKARYETGFVGIATVDVLNVVSSLSLVFVGVGYYATTTIIGERLQTAVLSAIAVVAAVAVLLVLGWRYRERIVESVSEGAADTVARLPVGHSDPEAVAEDLSGRLERFFDHIARLATRRRALAVAFGLSTLGWLFQAVALLTAFWAIGHSVPIYVALFVIPLGNLAGAAPLPGGLGGIEAAFVALLVPTTGLAAATVTAAVLIYRGTIYWLPVLIGGGSMAAFGARTVA</sequence>
<accession>D8J889</accession>
<dbReference type="EMBL" id="AOHV01000040">
    <property type="protein sequence ID" value="ELY34616.1"/>
    <property type="molecule type" value="Genomic_DNA"/>
</dbReference>
<name>D8J889_HALJB</name>
<evidence type="ECO:0000256" key="4">
    <source>
        <dbReference type="ARBA" id="ARBA00022692"/>
    </source>
</evidence>
<feature type="transmembrane region" description="Helical" evidence="7">
    <location>
        <begin position="319"/>
        <end position="338"/>
    </location>
</feature>
<feature type="transmembrane region" description="Helical" evidence="7">
    <location>
        <begin position="263"/>
        <end position="283"/>
    </location>
</feature>
<organism evidence="8 10">
    <name type="scientific">Halalkalicoccus jeotgali (strain DSM 18796 / CECT 7217 / JCM 14584 / KCTC 4019 / B3)</name>
    <dbReference type="NCBI Taxonomy" id="795797"/>
    <lineage>
        <taxon>Archaea</taxon>
        <taxon>Methanobacteriati</taxon>
        <taxon>Methanobacteriota</taxon>
        <taxon>Stenosarchaea group</taxon>
        <taxon>Halobacteria</taxon>
        <taxon>Halobacteriales</taxon>
        <taxon>Halococcaceae</taxon>
        <taxon>Halalkalicoccus</taxon>
    </lineage>
</organism>
<keyword evidence="3" id="KW-1003">Cell membrane</keyword>
<feature type="transmembrane region" description="Helical" evidence="7">
    <location>
        <begin position="42"/>
        <end position="62"/>
    </location>
</feature>
<dbReference type="STRING" id="795797.HacjB3_04055"/>
<reference evidence="8 10" key="1">
    <citation type="journal article" date="2010" name="J. Bacteriol.">
        <title>Complete genome sequence of Halalkalicoccus jeotgali B3(T), an extremely halophilic archaeon.</title>
        <authorList>
            <person name="Roh S.W."/>
            <person name="Nam Y.D."/>
            <person name="Nam S.H."/>
            <person name="Choi S.H."/>
            <person name="Park H.S."/>
            <person name="Bae J.W."/>
        </authorList>
    </citation>
    <scope>NUCLEOTIDE SEQUENCE [LARGE SCALE GENOMIC DNA]</scope>
    <source>
        <strain evidence="8">B3</strain>
        <strain evidence="10">DSM 18796 / CECT 7217 / JCM 14584 / KCTC 4019 / B3</strain>
    </source>
</reference>
<feature type="transmembrane region" description="Helical" evidence="7">
    <location>
        <begin position="9"/>
        <end position="30"/>
    </location>
</feature>
<gene>
    <name evidence="8" type="ordered locus">HacjB3_04055</name>
    <name evidence="9" type="ORF">C497_15238</name>
</gene>
<reference evidence="9 11" key="2">
    <citation type="journal article" date="2014" name="PLoS Genet.">
        <title>Phylogenetically driven sequencing of extremely halophilic archaea reveals strategies for static and dynamic osmo-response.</title>
        <authorList>
            <person name="Becker E.A."/>
            <person name="Seitzer P.M."/>
            <person name="Tritt A."/>
            <person name="Larsen D."/>
            <person name="Krusor M."/>
            <person name="Yao A.I."/>
            <person name="Wu D."/>
            <person name="Madern D."/>
            <person name="Eisen J.A."/>
            <person name="Darling A.E."/>
            <person name="Facciotti M.T."/>
        </authorList>
    </citation>
    <scope>NUCLEOTIDE SEQUENCE [LARGE SCALE GENOMIC DNA]</scope>
    <source>
        <strain evidence="9">B3</strain>
        <strain evidence="11">DSM 18796 / CECT 7217 / JCM 14584 / KCTC 4019 / B3</strain>
    </source>
</reference>
<proteinExistence type="inferred from homology"/>
<feature type="transmembrane region" description="Helical" evidence="7">
    <location>
        <begin position="119"/>
        <end position="145"/>
    </location>
</feature>
<evidence type="ECO:0000313" key="8">
    <source>
        <dbReference type="EMBL" id="ADJ14202.1"/>
    </source>
</evidence>
<dbReference type="PANTHER" id="PTHR39087:SF2">
    <property type="entry name" value="UPF0104 MEMBRANE PROTEIN MJ1595"/>
    <property type="match status" value="1"/>
</dbReference>
<dbReference type="eggNOG" id="arCOG00899">
    <property type="taxonomic scope" value="Archaea"/>
</dbReference>
<dbReference type="EMBL" id="CP002062">
    <property type="protein sequence ID" value="ADJ14202.1"/>
    <property type="molecule type" value="Genomic_DNA"/>
</dbReference>